<evidence type="ECO:0008006" key="3">
    <source>
        <dbReference type="Google" id="ProtNLM"/>
    </source>
</evidence>
<reference evidence="1 2" key="1">
    <citation type="submission" date="2018-05" db="EMBL/GenBank/DDBJ databases">
        <title>Draft genome sequence of Streptococcus panodentis CCUG 70867T.</title>
        <authorList>
            <person name="Salva-Serra F."/>
            <person name="Mendez V."/>
            <person name="Jaen-Luchoro D."/>
            <person name="Gonzales-Siles L."/>
            <person name="Karlsson R."/>
            <person name="Engstrom-Jakobsson H."/>
            <person name="Busquets A."/>
            <person name="Gomila M."/>
            <person name="Pineiro-Iglesias B."/>
            <person name="Bennasar-Figueras A."/>
            <person name="Seeger M."/>
            <person name="Moore E."/>
        </authorList>
    </citation>
    <scope>NUCLEOTIDE SEQUENCE [LARGE SCALE GENOMIC DNA]</scope>
    <source>
        <strain evidence="1 2">CCUG 70867</strain>
    </source>
</reference>
<proteinExistence type="predicted"/>
<keyword evidence="2" id="KW-1185">Reference proteome</keyword>
<sequence length="213" mass="24115">MNTNFTDSLNVKEKETDNFKKITPETGITLEEARDFTKNLLSKASENRIKDIDSNTDSEKVVKNIPSANGEWEGEPGNSKWIPDDESINPNLQTNPEQKNWGDIKQEYNFDGIVFRNCEPDFSKVSKGTVEIDSFSENRAKNFAQADIQLAKQRNCSPEEIRQFRKENKLTWHERSDMKTMDLVPSIIHGGIPHSGGIARIKALGKEGGENNE</sequence>
<evidence type="ECO:0000313" key="1">
    <source>
        <dbReference type="EMBL" id="MBP2619878.1"/>
    </source>
</evidence>
<comment type="caution">
    <text evidence="1">The sequence shown here is derived from an EMBL/GenBank/DDBJ whole genome shotgun (WGS) entry which is preliminary data.</text>
</comment>
<gene>
    <name evidence="1" type="ORF">DHL47_00720</name>
</gene>
<organism evidence="1 2">
    <name type="scientific">Streptococcus panodentis</name>
    <dbReference type="NCBI Taxonomy" id="1581472"/>
    <lineage>
        <taxon>Bacteria</taxon>
        <taxon>Bacillati</taxon>
        <taxon>Bacillota</taxon>
        <taxon>Bacilli</taxon>
        <taxon>Lactobacillales</taxon>
        <taxon>Streptococcaceae</taxon>
        <taxon>Streptococcus</taxon>
    </lineage>
</organism>
<dbReference type="EMBL" id="QFAY01000001">
    <property type="protein sequence ID" value="MBP2619878.1"/>
    <property type="molecule type" value="Genomic_DNA"/>
</dbReference>
<evidence type="ECO:0000313" key="2">
    <source>
        <dbReference type="Proteomes" id="UP001519349"/>
    </source>
</evidence>
<name>A0ABS5AUE9_9STRE</name>
<dbReference type="Pfam" id="PF12639">
    <property type="entry name" value="Colicin-DNase"/>
    <property type="match status" value="1"/>
</dbReference>
<accession>A0ABS5AUE9</accession>
<protein>
    <recommendedName>
        <fullName evidence="3">HNH endonuclease</fullName>
    </recommendedName>
</protein>
<dbReference type="RefSeq" id="WP_209550539.1">
    <property type="nucleotide sequence ID" value="NZ_QFAY01000001.1"/>
</dbReference>
<dbReference type="Proteomes" id="UP001519349">
    <property type="component" value="Unassembled WGS sequence"/>
</dbReference>